<accession>A0A0V0ZDG2</accession>
<comment type="caution">
    <text evidence="1">The sequence shown here is derived from an EMBL/GenBank/DDBJ whole genome shotgun (WGS) entry which is preliminary data.</text>
</comment>
<evidence type="ECO:0000313" key="2">
    <source>
        <dbReference type="Proteomes" id="UP000054776"/>
    </source>
</evidence>
<gene>
    <name evidence="1" type="ORF">T01_2074</name>
</gene>
<dbReference type="InParanoid" id="A0A0V0ZDG2"/>
<organism evidence="1 2">
    <name type="scientific">Trichinella spiralis</name>
    <name type="common">Trichina worm</name>
    <dbReference type="NCBI Taxonomy" id="6334"/>
    <lineage>
        <taxon>Eukaryota</taxon>
        <taxon>Metazoa</taxon>
        <taxon>Ecdysozoa</taxon>
        <taxon>Nematoda</taxon>
        <taxon>Enoplea</taxon>
        <taxon>Dorylaimia</taxon>
        <taxon>Trichinellida</taxon>
        <taxon>Trichinellidae</taxon>
        <taxon>Trichinella</taxon>
    </lineage>
</organism>
<dbReference type="EMBL" id="JYDH01002493">
    <property type="protein sequence ID" value="KRY10440.1"/>
    <property type="molecule type" value="Genomic_DNA"/>
</dbReference>
<evidence type="ECO:0000313" key="1">
    <source>
        <dbReference type="EMBL" id="KRY10440.1"/>
    </source>
</evidence>
<keyword evidence="2" id="KW-1185">Reference proteome</keyword>
<protein>
    <submittedName>
        <fullName evidence="1">Uncharacterized protein</fullName>
    </submittedName>
</protein>
<dbReference type="Proteomes" id="UP000054776">
    <property type="component" value="Unassembled WGS sequence"/>
</dbReference>
<reference evidence="1 2" key="1">
    <citation type="submission" date="2015-01" db="EMBL/GenBank/DDBJ databases">
        <title>Evolution of Trichinella species and genotypes.</title>
        <authorList>
            <person name="Korhonen P.K."/>
            <person name="Edoardo P."/>
            <person name="Giuseppe L.R."/>
            <person name="Gasser R.B."/>
        </authorList>
    </citation>
    <scope>NUCLEOTIDE SEQUENCE [LARGE SCALE GENOMIC DNA]</scope>
    <source>
        <strain evidence="1">ISS3</strain>
    </source>
</reference>
<proteinExistence type="predicted"/>
<name>A0A0V0ZDG2_TRISP</name>
<sequence length="40" mass="4683">MSKLIYVGRELFANFYKFIPNAPDCVFVEICQKRETKIGL</sequence>
<dbReference type="AlphaFoldDB" id="A0A0V0ZDG2"/>